<organism evidence="2 3">
    <name type="scientific">Riccia sorocarpa</name>
    <dbReference type="NCBI Taxonomy" id="122646"/>
    <lineage>
        <taxon>Eukaryota</taxon>
        <taxon>Viridiplantae</taxon>
        <taxon>Streptophyta</taxon>
        <taxon>Embryophyta</taxon>
        <taxon>Marchantiophyta</taxon>
        <taxon>Marchantiopsida</taxon>
        <taxon>Marchantiidae</taxon>
        <taxon>Marchantiales</taxon>
        <taxon>Ricciaceae</taxon>
        <taxon>Riccia</taxon>
    </lineage>
</organism>
<evidence type="ECO:0000256" key="1">
    <source>
        <dbReference type="SAM" id="MobiDB-lite"/>
    </source>
</evidence>
<evidence type="ECO:0000313" key="2">
    <source>
        <dbReference type="EMBL" id="KAL3682010.1"/>
    </source>
</evidence>
<feature type="compositionally biased region" description="Low complexity" evidence="1">
    <location>
        <begin position="141"/>
        <end position="151"/>
    </location>
</feature>
<protein>
    <submittedName>
        <fullName evidence="2">Uncharacterized protein</fullName>
    </submittedName>
</protein>
<dbReference type="Proteomes" id="UP001633002">
    <property type="component" value="Unassembled WGS sequence"/>
</dbReference>
<dbReference type="AlphaFoldDB" id="A0ABD3GV50"/>
<sequence>MAWPLSDTTQVCRYCGHTQEMTEFSRVRQGAKNRHGQVHRECNRCYQGRKRSVSRSAQIRALETGTIDAADPQGPADGSAGFLDLDLTLALPVPIEPPPPLNIESAGWFYWEVRKYSRSRVRREEYLATLSCASGADRVASNSSTHPSSSRTSEKRRKITQYGCQDTVNVTVDTASGTCYVVAFHVDGVLKVRAIAFNTPFWRHAAAVKEPTSTATRSYLIWKVTYGHPRPCTSARCMKRIHFVSSEDYCTCGLTYGTTHWRKIKQDYSNALNRPRLDHLVYIVSEKVCLDMSINLTQFLKGLEFPF</sequence>
<evidence type="ECO:0000313" key="3">
    <source>
        <dbReference type="Proteomes" id="UP001633002"/>
    </source>
</evidence>
<reference evidence="2 3" key="1">
    <citation type="submission" date="2024-09" db="EMBL/GenBank/DDBJ databases">
        <title>Chromosome-scale assembly of Riccia sorocarpa.</title>
        <authorList>
            <person name="Paukszto L."/>
        </authorList>
    </citation>
    <scope>NUCLEOTIDE SEQUENCE [LARGE SCALE GENOMIC DNA]</scope>
    <source>
        <strain evidence="2">LP-2024</strain>
        <tissue evidence="2">Aerial parts of the thallus</tissue>
    </source>
</reference>
<gene>
    <name evidence="2" type="ORF">R1sor_000032</name>
</gene>
<keyword evidence="3" id="KW-1185">Reference proteome</keyword>
<proteinExistence type="predicted"/>
<dbReference type="EMBL" id="JBJQOH010000006">
    <property type="protein sequence ID" value="KAL3682010.1"/>
    <property type="molecule type" value="Genomic_DNA"/>
</dbReference>
<comment type="caution">
    <text evidence="2">The sequence shown here is derived from an EMBL/GenBank/DDBJ whole genome shotgun (WGS) entry which is preliminary data.</text>
</comment>
<accession>A0ABD3GV50</accession>
<feature type="region of interest" description="Disordered" evidence="1">
    <location>
        <begin position="138"/>
        <end position="157"/>
    </location>
</feature>
<name>A0ABD3GV50_9MARC</name>